<evidence type="ECO:0000256" key="1">
    <source>
        <dbReference type="SAM" id="MobiDB-lite"/>
    </source>
</evidence>
<dbReference type="OrthoDB" id="633533at2759"/>
<reference evidence="3 4" key="1">
    <citation type="submission" date="2016-09" db="EMBL/GenBank/DDBJ databases">
        <title>The draft genome of Dichanthelium oligosanthes: A C3 panicoid grass species.</title>
        <authorList>
            <person name="Studer A.J."/>
            <person name="Schnable J.C."/>
            <person name="Brutnell T.P."/>
        </authorList>
    </citation>
    <scope>NUCLEOTIDE SEQUENCE [LARGE SCALE GENOMIC DNA]</scope>
    <source>
        <strain evidence="4">cv. Kellogg 1175</strain>
        <tissue evidence="3">Leaf</tissue>
    </source>
</reference>
<dbReference type="InterPro" id="IPR000719">
    <property type="entry name" value="Prot_kinase_dom"/>
</dbReference>
<dbReference type="GO" id="GO:0005524">
    <property type="term" value="F:ATP binding"/>
    <property type="evidence" value="ECO:0007669"/>
    <property type="project" value="InterPro"/>
</dbReference>
<protein>
    <recommendedName>
        <fullName evidence="2">Protein kinase domain-containing protein</fullName>
    </recommendedName>
</protein>
<feature type="region of interest" description="Disordered" evidence="1">
    <location>
        <begin position="91"/>
        <end position="122"/>
    </location>
</feature>
<proteinExistence type="predicted"/>
<feature type="region of interest" description="Disordered" evidence="1">
    <location>
        <begin position="144"/>
        <end position="176"/>
    </location>
</feature>
<dbReference type="PANTHER" id="PTHR48011">
    <property type="entry name" value="CCR4-NOT TRANSCRIPTIONAL COMPLEX SUBUNIT CAF120-RELATED"/>
    <property type="match status" value="1"/>
</dbReference>
<keyword evidence="4" id="KW-1185">Reference proteome</keyword>
<comment type="caution">
    <text evidence="3">The sequence shown here is derived from an EMBL/GenBank/DDBJ whole genome shotgun (WGS) entry which is preliminary data.</text>
</comment>
<dbReference type="InterPro" id="IPR011009">
    <property type="entry name" value="Kinase-like_dom_sf"/>
</dbReference>
<evidence type="ECO:0000313" key="3">
    <source>
        <dbReference type="EMBL" id="OEL34153.1"/>
    </source>
</evidence>
<organism evidence="3 4">
    <name type="scientific">Dichanthelium oligosanthes</name>
    <dbReference type="NCBI Taxonomy" id="888268"/>
    <lineage>
        <taxon>Eukaryota</taxon>
        <taxon>Viridiplantae</taxon>
        <taxon>Streptophyta</taxon>
        <taxon>Embryophyta</taxon>
        <taxon>Tracheophyta</taxon>
        <taxon>Spermatophyta</taxon>
        <taxon>Magnoliopsida</taxon>
        <taxon>Liliopsida</taxon>
        <taxon>Poales</taxon>
        <taxon>Poaceae</taxon>
        <taxon>PACMAD clade</taxon>
        <taxon>Panicoideae</taxon>
        <taxon>Panicodae</taxon>
        <taxon>Paniceae</taxon>
        <taxon>Dichantheliinae</taxon>
        <taxon>Dichanthelium</taxon>
    </lineage>
</organism>
<feature type="domain" description="Protein kinase" evidence="2">
    <location>
        <begin position="1"/>
        <end position="66"/>
    </location>
</feature>
<dbReference type="PROSITE" id="PS50011">
    <property type="entry name" value="PROTEIN_KINASE_DOM"/>
    <property type="match status" value="1"/>
</dbReference>
<sequence length="176" mass="18716">MATGRAPWCNIGGDLLTAVHRIGYIDAVPEVPAWMSTDGKDFLARCFARNPRDRSTAEHLLEHPFLASAGCGVKAEKVAAEWLSPKSPLDAALWESDSDDSDDEGDGMSAGPRGARRTGCEAALRRGGDRRAVAVAGARWEAAYGARTSRRPAREAGYGPGAEEFSACGRLSTKLP</sequence>
<dbReference type="AlphaFoldDB" id="A0A1E5W9S3"/>
<dbReference type="SUPFAM" id="SSF56112">
    <property type="entry name" value="Protein kinase-like (PK-like)"/>
    <property type="match status" value="1"/>
</dbReference>
<dbReference type="GO" id="GO:0007165">
    <property type="term" value="P:signal transduction"/>
    <property type="evidence" value="ECO:0007669"/>
    <property type="project" value="TreeGrafter"/>
</dbReference>
<name>A0A1E5W9S3_9POAL</name>
<dbReference type="PANTHER" id="PTHR48011:SF1">
    <property type="entry name" value="NPK1-RELATED PROTEIN KINASE-LIKE PROTEIN"/>
    <property type="match status" value="1"/>
</dbReference>
<evidence type="ECO:0000259" key="2">
    <source>
        <dbReference type="PROSITE" id="PS50011"/>
    </source>
</evidence>
<accession>A0A1E5W9S3</accession>
<dbReference type="Proteomes" id="UP000095767">
    <property type="component" value="Unassembled WGS sequence"/>
</dbReference>
<feature type="compositionally biased region" description="Acidic residues" evidence="1">
    <location>
        <begin position="96"/>
        <end position="106"/>
    </location>
</feature>
<dbReference type="Gene3D" id="1.10.510.10">
    <property type="entry name" value="Transferase(Phosphotransferase) domain 1"/>
    <property type="match status" value="1"/>
</dbReference>
<evidence type="ECO:0000313" key="4">
    <source>
        <dbReference type="Proteomes" id="UP000095767"/>
    </source>
</evidence>
<dbReference type="InterPro" id="IPR052751">
    <property type="entry name" value="Plant_MAPKKK"/>
</dbReference>
<gene>
    <name evidence="3" type="ORF">BAE44_0004828</name>
</gene>
<dbReference type="GO" id="GO:0004672">
    <property type="term" value="F:protein kinase activity"/>
    <property type="evidence" value="ECO:0007669"/>
    <property type="project" value="InterPro"/>
</dbReference>
<dbReference type="EMBL" id="LWDX02016320">
    <property type="protein sequence ID" value="OEL34153.1"/>
    <property type="molecule type" value="Genomic_DNA"/>
</dbReference>
<dbReference type="STRING" id="888268.A0A1E5W9S3"/>